<dbReference type="SUPFAM" id="SSF48452">
    <property type="entry name" value="TPR-like"/>
    <property type="match status" value="1"/>
</dbReference>
<dbReference type="SMART" id="SM00028">
    <property type="entry name" value="TPR"/>
    <property type="match status" value="3"/>
</dbReference>
<name>A0A0V0QGH1_PSEPJ</name>
<evidence type="ECO:0000313" key="2">
    <source>
        <dbReference type="Proteomes" id="UP000054937"/>
    </source>
</evidence>
<dbReference type="Gene3D" id="1.25.40.10">
    <property type="entry name" value="Tetratricopeptide repeat domain"/>
    <property type="match status" value="1"/>
</dbReference>
<dbReference type="Pfam" id="PF13181">
    <property type="entry name" value="TPR_8"/>
    <property type="match status" value="1"/>
</dbReference>
<accession>A0A0V0QGH1</accession>
<organism evidence="1 2">
    <name type="scientific">Pseudocohnilembus persalinus</name>
    <name type="common">Ciliate</name>
    <dbReference type="NCBI Taxonomy" id="266149"/>
    <lineage>
        <taxon>Eukaryota</taxon>
        <taxon>Sar</taxon>
        <taxon>Alveolata</taxon>
        <taxon>Ciliophora</taxon>
        <taxon>Intramacronucleata</taxon>
        <taxon>Oligohymenophorea</taxon>
        <taxon>Scuticociliatia</taxon>
        <taxon>Philasterida</taxon>
        <taxon>Pseudocohnilembidae</taxon>
        <taxon>Pseudocohnilembus</taxon>
    </lineage>
</organism>
<dbReference type="InterPro" id="IPR011990">
    <property type="entry name" value="TPR-like_helical_dom_sf"/>
</dbReference>
<gene>
    <name evidence="1" type="ORF">PPERSA_11738</name>
</gene>
<proteinExistence type="predicted"/>
<dbReference type="Proteomes" id="UP000054937">
    <property type="component" value="Unassembled WGS sequence"/>
</dbReference>
<dbReference type="EMBL" id="LDAU01000171">
    <property type="protein sequence ID" value="KRX01291.1"/>
    <property type="molecule type" value="Genomic_DNA"/>
</dbReference>
<evidence type="ECO:0000313" key="1">
    <source>
        <dbReference type="EMBL" id="KRX01291.1"/>
    </source>
</evidence>
<dbReference type="InParanoid" id="A0A0V0QGH1"/>
<keyword evidence="2" id="KW-1185">Reference proteome</keyword>
<dbReference type="InterPro" id="IPR019734">
    <property type="entry name" value="TPR_rpt"/>
</dbReference>
<dbReference type="AlphaFoldDB" id="A0A0V0QGH1"/>
<comment type="caution">
    <text evidence="1">The sequence shown here is derived from an EMBL/GenBank/DDBJ whole genome shotgun (WGS) entry which is preliminary data.</text>
</comment>
<dbReference type="OrthoDB" id="3038309at2759"/>
<reference evidence="1 2" key="1">
    <citation type="journal article" date="2015" name="Sci. Rep.">
        <title>Genome of the facultative scuticociliatosis pathogen Pseudocohnilembus persalinus provides insight into its virulence through horizontal gene transfer.</title>
        <authorList>
            <person name="Xiong J."/>
            <person name="Wang G."/>
            <person name="Cheng J."/>
            <person name="Tian M."/>
            <person name="Pan X."/>
            <person name="Warren A."/>
            <person name="Jiang C."/>
            <person name="Yuan D."/>
            <person name="Miao W."/>
        </authorList>
    </citation>
    <scope>NUCLEOTIDE SEQUENCE [LARGE SCALE GENOMIC DNA]</scope>
    <source>
        <strain evidence="1">36N120E</strain>
    </source>
</reference>
<sequence>MDQHQNQEKQNGITKEEHFDPNCLKLLIKLIDFLKVQGEKEIWQLFLMQERLIFTASFLLEKGTKLEDIGFEFTDEVIQFVQKINLKIMETLGAMKYEDQIHLLSRPIDMLLYKPVIKYIEPFSTVLELRILCFNNLSCIYKQNNMLQDAIKAVDKAIELENILVAEGNLEAIKNSPSTFINKSVILSEIGQHLESIEAIKKALTAMENFQKNDKLVKDKEEAEQMKYLSVIAYFNLAVEHEHLFYTSYAKTFYETALNISRELGYTEMNRTIETVLKKMNDKIKGNPHSKCLK</sequence>
<protein>
    <submittedName>
        <fullName evidence="1">Uncharacterized protein</fullName>
    </submittedName>
</protein>
<dbReference type="OMA" id="RILCFNN"/>